<organism evidence="1 2">
    <name type="scientific">Streptosporangium algeriense</name>
    <dbReference type="NCBI Taxonomy" id="1682748"/>
    <lineage>
        <taxon>Bacteria</taxon>
        <taxon>Bacillati</taxon>
        <taxon>Actinomycetota</taxon>
        <taxon>Actinomycetes</taxon>
        <taxon>Streptosporangiales</taxon>
        <taxon>Streptosporangiaceae</taxon>
        <taxon>Streptosporangium</taxon>
    </lineage>
</organism>
<gene>
    <name evidence="1" type="ORF">ACFQ08_09480</name>
</gene>
<protein>
    <recommendedName>
        <fullName evidence="3">Endonuclease</fullName>
    </recommendedName>
</protein>
<accession>A0ABW3DP19</accession>
<keyword evidence="2" id="KW-1185">Reference proteome</keyword>
<proteinExistence type="predicted"/>
<dbReference type="Gene3D" id="1.10.340.30">
    <property type="entry name" value="Hypothetical protein, domain 2"/>
    <property type="match status" value="1"/>
</dbReference>
<evidence type="ECO:0000313" key="1">
    <source>
        <dbReference type="EMBL" id="MFD0884777.1"/>
    </source>
</evidence>
<feature type="non-terminal residue" evidence="1">
    <location>
        <position position="170"/>
    </location>
</feature>
<name>A0ABW3DP19_9ACTN</name>
<dbReference type="Proteomes" id="UP001597024">
    <property type="component" value="Unassembled WGS sequence"/>
</dbReference>
<evidence type="ECO:0008006" key="3">
    <source>
        <dbReference type="Google" id="ProtNLM"/>
    </source>
</evidence>
<comment type="caution">
    <text evidence="1">The sequence shown here is derived from an EMBL/GenBank/DDBJ whole genome shotgun (WGS) entry which is preliminary data.</text>
</comment>
<reference evidence="2" key="1">
    <citation type="journal article" date="2019" name="Int. J. Syst. Evol. Microbiol.">
        <title>The Global Catalogue of Microorganisms (GCM) 10K type strain sequencing project: providing services to taxonomists for standard genome sequencing and annotation.</title>
        <authorList>
            <consortium name="The Broad Institute Genomics Platform"/>
            <consortium name="The Broad Institute Genome Sequencing Center for Infectious Disease"/>
            <person name="Wu L."/>
            <person name="Ma J."/>
        </authorList>
    </citation>
    <scope>NUCLEOTIDE SEQUENCE [LARGE SCALE GENOMIC DNA]</scope>
    <source>
        <strain evidence="2">CCUG 62974</strain>
    </source>
</reference>
<dbReference type="EMBL" id="JBHTHX010000226">
    <property type="protein sequence ID" value="MFD0884777.1"/>
    <property type="molecule type" value="Genomic_DNA"/>
</dbReference>
<dbReference type="SUPFAM" id="SSF48150">
    <property type="entry name" value="DNA-glycosylase"/>
    <property type="match status" value="1"/>
</dbReference>
<dbReference type="InterPro" id="IPR011257">
    <property type="entry name" value="DNA_glycosylase"/>
</dbReference>
<sequence length="170" mass="18439">MTAQHEPSQGRAAYEALVAQPTYAERAGIRLADEPGPLWQVLVFSDLVSARIQADIAVTGARSLFEAGGDTPEGTAALSWQQRKDALVAGRYHHLADGTATRTGECADLVIQLYDGDLRHLAEAAGKRTGETRELLQRFPGIGPAGADAFCREAQAVWPFLRPFLDHRVM</sequence>
<evidence type="ECO:0000313" key="2">
    <source>
        <dbReference type="Proteomes" id="UP001597024"/>
    </source>
</evidence>